<proteinExistence type="predicted"/>
<keyword evidence="2" id="KW-1185">Reference proteome</keyword>
<evidence type="ECO:0000313" key="2">
    <source>
        <dbReference type="Proteomes" id="UP000238479"/>
    </source>
</evidence>
<dbReference type="EMBL" id="PDCK01000040">
    <property type="protein sequence ID" value="PRQ49402.1"/>
    <property type="molecule type" value="Genomic_DNA"/>
</dbReference>
<dbReference type="Gramene" id="PRQ49402">
    <property type="protein sequence ID" value="PRQ49402"/>
    <property type="gene ID" value="RchiOBHm_Chr2g0121511"/>
</dbReference>
<sequence>MSPIVRGSVVEPENALDFMTAIGEKFTENAKAEISLLLDKLLSTKYDSSGSIREHIMKIIQITTRLANLDIIFPDAFIVHLALRTYLLVLGP</sequence>
<reference evidence="1 2" key="1">
    <citation type="journal article" date="2018" name="Nat. Genet.">
        <title>The Rosa genome provides new insights in the design of modern roses.</title>
        <authorList>
            <person name="Bendahmane M."/>
        </authorList>
    </citation>
    <scope>NUCLEOTIDE SEQUENCE [LARGE SCALE GENOMIC DNA]</scope>
    <source>
        <strain evidence="2">cv. Old Blush</strain>
    </source>
</reference>
<name>A0A2P6RSK0_ROSCH</name>
<dbReference type="AlphaFoldDB" id="A0A2P6RSK0"/>
<accession>A0A2P6RSK0</accession>
<gene>
    <name evidence="1" type="ORF">RchiOBHm_Chr2g0121511</name>
</gene>
<protein>
    <submittedName>
        <fullName evidence="1">Uncharacterized protein</fullName>
    </submittedName>
</protein>
<dbReference type="Proteomes" id="UP000238479">
    <property type="component" value="Chromosome 2"/>
</dbReference>
<comment type="caution">
    <text evidence="1">The sequence shown here is derived from an EMBL/GenBank/DDBJ whole genome shotgun (WGS) entry which is preliminary data.</text>
</comment>
<organism evidence="1 2">
    <name type="scientific">Rosa chinensis</name>
    <name type="common">China rose</name>
    <dbReference type="NCBI Taxonomy" id="74649"/>
    <lineage>
        <taxon>Eukaryota</taxon>
        <taxon>Viridiplantae</taxon>
        <taxon>Streptophyta</taxon>
        <taxon>Embryophyta</taxon>
        <taxon>Tracheophyta</taxon>
        <taxon>Spermatophyta</taxon>
        <taxon>Magnoliopsida</taxon>
        <taxon>eudicotyledons</taxon>
        <taxon>Gunneridae</taxon>
        <taxon>Pentapetalae</taxon>
        <taxon>rosids</taxon>
        <taxon>fabids</taxon>
        <taxon>Rosales</taxon>
        <taxon>Rosaceae</taxon>
        <taxon>Rosoideae</taxon>
        <taxon>Rosoideae incertae sedis</taxon>
        <taxon>Rosa</taxon>
    </lineage>
</organism>
<evidence type="ECO:0000313" key="1">
    <source>
        <dbReference type="EMBL" id="PRQ49402.1"/>
    </source>
</evidence>
<dbReference type="OMA" id="YSIMKEM"/>